<sequence length="314" mass="34647">MNNLNTIAACTLFEGDYHTGAGALANSLHASGYRGTFWAGYRGALPPWAATARADGPHIHRFTAAPDFEIAFVSLESAPHFAYHKPEFLQRLLRELAPEATAAIYLDPDIVVKCPWSLFTDWLDGGVALVEDINPSLPARHPTRLAWLRVLAARGLAPRRELHRYYNSGFIGLPRTHAAFLGEWQRTMSIVREVLGSQHHHIKAGSATTLFHSTDQDALNMALMLTDTPMNTTGPEAMDFVIGGHYLSHAVGTPKPWQGSPLRQALRGYPPSVSTKSFYQHTAAPIALFSPSDLRSRQRSLSLAALIGRFYRRA</sequence>
<organism evidence="1 2">
    <name type="scientific">Nibricoccus aquaticus</name>
    <dbReference type="NCBI Taxonomy" id="2576891"/>
    <lineage>
        <taxon>Bacteria</taxon>
        <taxon>Pseudomonadati</taxon>
        <taxon>Verrucomicrobiota</taxon>
        <taxon>Opitutia</taxon>
        <taxon>Opitutales</taxon>
        <taxon>Opitutaceae</taxon>
        <taxon>Nibricoccus</taxon>
    </lineage>
</organism>
<dbReference type="Gene3D" id="3.90.550.10">
    <property type="entry name" value="Spore Coat Polysaccharide Biosynthesis Protein SpsA, Chain A"/>
    <property type="match status" value="1"/>
</dbReference>
<dbReference type="EMBL" id="CP023344">
    <property type="protein sequence ID" value="ATC63692.1"/>
    <property type="molecule type" value="Genomic_DNA"/>
</dbReference>
<proteinExistence type="predicted"/>
<keyword evidence="2" id="KW-1185">Reference proteome</keyword>
<accession>A0A290QII7</accession>
<dbReference type="OrthoDB" id="8479124at2"/>
<dbReference type="SUPFAM" id="SSF53448">
    <property type="entry name" value="Nucleotide-diphospho-sugar transferases"/>
    <property type="match status" value="1"/>
</dbReference>
<dbReference type="AlphaFoldDB" id="A0A290QII7"/>
<dbReference type="Proteomes" id="UP000217265">
    <property type="component" value="Chromosome"/>
</dbReference>
<evidence type="ECO:0000313" key="1">
    <source>
        <dbReference type="EMBL" id="ATC63692.1"/>
    </source>
</evidence>
<dbReference type="RefSeq" id="WP_096055324.1">
    <property type="nucleotide sequence ID" value="NZ_CP023344.1"/>
</dbReference>
<gene>
    <name evidence="1" type="ORF">CMV30_06845</name>
</gene>
<dbReference type="InterPro" id="IPR029044">
    <property type="entry name" value="Nucleotide-diphossugar_trans"/>
</dbReference>
<protein>
    <submittedName>
        <fullName evidence="1">Uncharacterized protein</fullName>
    </submittedName>
</protein>
<dbReference type="KEGG" id="vbh:CMV30_06845"/>
<name>A0A290QII7_9BACT</name>
<evidence type="ECO:0000313" key="2">
    <source>
        <dbReference type="Proteomes" id="UP000217265"/>
    </source>
</evidence>
<reference evidence="1 2" key="1">
    <citation type="submission" date="2017-09" db="EMBL/GenBank/DDBJ databases">
        <title>Complete genome sequence of Verrucomicrobial strain HZ-65, isolated from freshwater.</title>
        <authorList>
            <person name="Choi A."/>
        </authorList>
    </citation>
    <scope>NUCLEOTIDE SEQUENCE [LARGE SCALE GENOMIC DNA]</scope>
    <source>
        <strain evidence="1 2">HZ-65</strain>
    </source>
</reference>